<dbReference type="InterPro" id="IPR051267">
    <property type="entry name" value="STEAP_metalloreductase"/>
</dbReference>
<dbReference type="PANTHER" id="PTHR14239:SF10">
    <property type="entry name" value="REDUCTASE"/>
    <property type="match status" value="1"/>
</dbReference>
<dbReference type="EMBL" id="JBBLXS010000133">
    <property type="protein sequence ID" value="MEK0185602.1"/>
    <property type="molecule type" value="Genomic_DNA"/>
</dbReference>
<protein>
    <submittedName>
        <fullName evidence="3">NAD(P)-binding domain-containing protein</fullName>
    </submittedName>
</protein>
<keyword evidence="1" id="KW-0560">Oxidoreductase</keyword>
<comment type="caution">
    <text evidence="3">The sequence shown here is derived from an EMBL/GenBank/DDBJ whole genome shotgun (WGS) entry which is preliminary data.</text>
</comment>
<organism evidence="3 4">
    <name type="scientific">Microcoleus anatoxicus PTRS2</name>
    <dbReference type="NCBI Taxonomy" id="2705321"/>
    <lineage>
        <taxon>Bacteria</taxon>
        <taxon>Bacillati</taxon>
        <taxon>Cyanobacteriota</taxon>
        <taxon>Cyanophyceae</taxon>
        <taxon>Oscillatoriophycideae</taxon>
        <taxon>Oscillatoriales</taxon>
        <taxon>Microcoleaceae</taxon>
        <taxon>Microcoleus</taxon>
        <taxon>Microcoleus anatoxicus</taxon>
    </lineage>
</organism>
<sequence length="210" mass="22568">MKIGIVGSGKIGGPLGRLWAHSGHKVFFSSRNPDSLRALVEKAGNGSQAGTPEEAIAFGDVVLEAVPFWATISLPADALAGKILISASNYYPLRDGEIEIDAPSQSEAIAKRLPQTAVVKAFNMMFFEEIEARANGELFSELAIFYAGDDVEAMAIAAQLIEEAKFVPVKAGSLAEGRYFQNGEPLYARCWSEEVAHQALAQVKALRVRA</sequence>
<dbReference type="Gene3D" id="3.40.50.720">
    <property type="entry name" value="NAD(P)-binding Rossmann-like Domain"/>
    <property type="match status" value="1"/>
</dbReference>
<proteinExistence type="predicted"/>
<name>A0ABU8YML4_9CYAN</name>
<dbReference type="InterPro" id="IPR028939">
    <property type="entry name" value="P5C_Rdtase_cat_N"/>
</dbReference>
<feature type="domain" description="Pyrroline-5-carboxylate reductase catalytic N-terminal" evidence="2">
    <location>
        <begin position="2"/>
        <end position="90"/>
    </location>
</feature>
<evidence type="ECO:0000313" key="3">
    <source>
        <dbReference type="EMBL" id="MEK0185602.1"/>
    </source>
</evidence>
<accession>A0ABU8YML4</accession>
<dbReference type="Pfam" id="PF03807">
    <property type="entry name" value="F420_oxidored"/>
    <property type="match status" value="1"/>
</dbReference>
<reference evidence="3 4" key="1">
    <citation type="journal article" date="2020" name="Harmful Algae">
        <title>Molecular and morphological characterization of a novel dihydroanatoxin-a producing Microcoleus species (cyanobacteria) from the Russian River, California, USA.</title>
        <authorList>
            <person name="Conklin K.Y."/>
            <person name="Stancheva R."/>
            <person name="Otten T.G."/>
            <person name="Fadness R."/>
            <person name="Boyer G.L."/>
            <person name="Read B."/>
            <person name="Zhang X."/>
            <person name="Sheath R.G."/>
        </authorList>
    </citation>
    <scope>NUCLEOTIDE SEQUENCE [LARGE SCALE GENOMIC DNA]</scope>
    <source>
        <strain evidence="3 4">PTRS2</strain>
    </source>
</reference>
<evidence type="ECO:0000256" key="1">
    <source>
        <dbReference type="ARBA" id="ARBA00023002"/>
    </source>
</evidence>
<dbReference type="Proteomes" id="UP001384579">
    <property type="component" value="Unassembled WGS sequence"/>
</dbReference>
<dbReference type="InterPro" id="IPR036291">
    <property type="entry name" value="NAD(P)-bd_dom_sf"/>
</dbReference>
<evidence type="ECO:0000313" key="4">
    <source>
        <dbReference type="Proteomes" id="UP001384579"/>
    </source>
</evidence>
<dbReference type="PANTHER" id="PTHR14239">
    <property type="entry name" value="DUDULIN-RELATED"/>
    <property type="match status" value="1"/>
</dbReference>
<keyword evidence="4" id="KW-1185">Reference proteome</keyword>
<dbReference type="RefSeq" id="WP_340522702.1">
    <property type="nucleotide sequence ID" value="NZ_JBBLXS010000133.1"/>
</dbReference>
<dbReference type="SUPFAM" id="SSF51735">
    <property type="entry name" value="NAD(P)-binding Rossmann-fold domains"/>
    <property type="match status" value="1"/>
</dbReference>
<gene>
    <name evidence="3" type="ORF">WMG39_12200</name>
</gene>
<evidence type="ECO:0000259" key="2">
    <source>
        <dbReference type="Pfam" id="PF03807"/>
    </source>
</evidence>